<dbReference type="OrthoDB" id="997707at2759"/>
<keyword evidence="2" id="KW-1185">Reference proteome</keyword>
<dbReference type="InterPro" id="IPR036397">
    <property type="entry name" value="RNaseH_sf"/>
</dbReference>
<dbReference type="InterPro" id="IPR052929">
    <property type="entry name" value="RNase_H-like_EbsB-rel"/>
</dbReference>
<dbReference type="InterPro" id="IPR002156">
    <property type="entry name" value="RNaseH_domain"/>
</dbReference>
<dbReference type="KEGG" id="pda:103700150"/>
<dbReference type="RefSeq" id="XP_008780337.2">
    <property type="nucleotide sequence ID" value="XM_008782115.2"/>
</dbReference>
<gene>
    <name evidence="3" type="primary">LOC103700150</name>
</gene>
<evidence type="ECO:0000313" key="3">
    <source>
        <dbReference type="RefSeq" id="XP_008780337.2"/>
    </source>
</evidence>
<accession>A0A8B7BL03</accession>
<dbReference type="GO" id="GO:0003676">
    <property type="term" value="F:nucleic acid binding"/>
    <property type="evidence" value="ECO:0007669"/>
    <property type="project" value="InterPro"/>
</dbReference>
<organism evidence="2 3">
    <name type="scientific">Phoenix dactylifera</name>
    <name type="common">Date palm</name>
    <dbReference type="NCBI Taxonomy" id="42345"/>
    <lineage>
        <taxon>Eukaryota</taxon>
        <taxon>Viridiplantae</taxon>
        <taxon>Streptophyta</taxon>
        <taxon>Embryophyta</taxon>
        <taxon>Tracheophyta</taxon>
        <taxon>Spermatophyta</taxon>
        <taxon>Magnoliopsida</taxon>
        <taxon>Liliopsida</taxon>
        <taxon>Arecaceae</taxon>
        <taxon>Coryphoideae</taxon>
        <taxon>Phoeniceae</taxon>
        <taxon>Phoenix</taxon>
    </lineage>
</organism>
<evidence type="ECO:0000259" key="1">
    <source>
        <dbReference type="Pfam" id="PF13456"/>
    </source>
</evidence>
<evidence type="ECO:0000313" key="2">
    <source>
        <dbReference type="Proteomes" id="UP000228380"/>
    </source>
</evidence>
<sequence length="221" mass="24379">MTQYCEVCPDIEESICHVLLHYPRAVQIWSSSSAPLPSRWESVKDLLLFLRDSSRRPSTTELGVVVAYLAYHIWLDRDNCLFERRGSLPRLVMDRAVPQAMEVSLLAPSTSFGLARDIWGTYAAVVAPKYASLSWVLPPPGYLKVNFDGGMAMDSASGRVGFVIRDHDGRLIAAGGRSTPGLTAVGAELRAAWEGILYVRHGLGVDKLCIERDSATVTDWI</sequence>
<dbReference type="GeneID" id="103700150"/>
<dbReference type="CDD" id="cd06222">
    <property type="entry name" value="RNase_H_like"/>
    <property type="match status" value="1"/>
</dbReference>
<dbReference type="GO" id="GO:0004523">
    <property type="term" value="F:RNA-DNA hybrid ribonuclease activity"/>
    <property type="evidence" value="ECO:0007669"/>
    <property type="project" value="InterPro"/>
</dbReference>
<protein>
    <submittedName>
        <fullName evidence="3">Uncharacterized protein LOC103700150</fullName>
    </submittedName>
</protein>
<reference evidence="3" key="1">
    <citation type="submission" date="2025-08" db="UniProtKB">
        <authorList>
            <consortium name="RefSeq"/>
        </authorList>
    </citation>
    <scope>IDENTIFICATION</scope>
    <source>
        <tissue evidence="3">Young leaves</tissue>
    </source>
</reference>
<dbReference type="Proteomes" id="UP000228380">
    <property type="component" value="Unplaced"/>
</dbReference>
<dbReference type="InterPro" id="IPR044730">
    <property type="entry name" value="RNase_H-like_dom_plant"/>
</dbReference>
<dbReference type="Gene3D" id="3.30.420.10">
    <property type="entry name" value="Ribonuclease H-like superfamily/Ribonuclease H"/>
    <property type="match status" value="1"/>
</dbReference>
<dbReference type="InterPro" id="IPR012337">
    <property type="entry name" value="RNaseH-like_sf"/>
</dbReference>
<dbReference type="Pfam" id="PF13456">
    <property type="entry name" value="RVT_3"/>
    <property type="match status" value="1"/>
</dbReference>
<name>A0A8B7BL03_PHODC</name>
<dbReference type="AlphaFoldDB" id="A0A8B7BL03"/>
<proteinExistence type="predicted"/>
<dbReference type="PANTHER" id="PTHR47074">
    <property type="entry name" value="BNAC02G40300D PROTEIN"/>
    <property type="match status" value="1"/>
</dbReference>
<feature type="domain" description="RNase H type-1" evidence="1">
    <location>
        <begin position="146"/>
        <end position="221"/>
    </location>
</feature>
<dbReference type="PANTHER" id="PTHR47074:SF11">
    <property type="entry name" value="REVERSE TRANSCRIPTASE-LIKE PROTEIN"/>
    <property type="match status" value="1"/>
</dbReference>
<dbReference type="SUPFAM" id="SSF53098">
    <property type="entry name" value="Ribonuclease H-like"/>
    <property type="match status" value="1"/>
</dbReference>